<organism evidence="3 4">
    <name type="scientific">Cucurbita maxima</name>
    <name type="common">Pumpkin</name>
    <name type="synonym">Winter squash</name>
    <dbReference type="NCBI Taxonomy" id="3661"/>
    <lineage>
        <taxon>Eukaryota</taxon>
        <taxon>Viridiplantae</taxon>
        <taxon>Streptophyta</taxon>
        <taxon>Embryophyta</taxon>
        <taxon>Tracheophyta</taxon>
        <taxon>Spermatophyta</taxon>
        <taxon>Magnoliopsida</taxon>
        <taxon>eudicotyledons</taxon>
        <taxon>Gunneridae</taxon>
        <taxon>Pentapetalae</taxon>
        <taxon>rosids</taxon>
        <taxon>fabids</taxon>
        <taxon>Cucurbitales</taxon>
        <taxon>Cucurbitaceae</taxon>
        <taxon>Cucurbiteae</taxon>
        <taxon>Cucurbita</taxon>
    </lineage>
</organism>
<dbReference type="Pfam" id="PF00407">
    <property type="entry name" value="Bet_v_1"/>
    <property type="match status" value="1"/>
</dbReference>
<sequence length="121" mass="13893">MGRSWHYPLFALHFWFVHLYLIEGKPCVSKRLIEAVDEKNNSLTWKEIEGDVLKHFKSLRFIIQCTPKDKGSVAHITLDYEKLHEGIPDAHSFLQLCADTAKDIDAYLMGYNNGSRISAKA</sequence>
<accession>A0A6J1IXX1</accession>
<dbReference type="Proteomes" id="UP000504608">
    <property type="component" value="Unplaced"/>
</dbReference>
<dbReference type="GeneID" id="111479516"/>
<dbReference type="KEGG" id="cmax:111479516"/>
<evidence type="ECO:0000256" key="1">
    <source>
        <dbReference type="SAM" id="SignalP"/>
    </source>
</evidence>
<dbReference type="OrthoDB" id="1072116at2759"/>
<dbReference type="AlphaFoldDB" id="A0A6J1IXX1"/>
<dbReference type="SUPFAM" id="SSF55961">
    <property type="entry name" value="Bet v1-like"/>
    <property type="match status" value="1"/>
</dbReference>
<dbReference type="PANTHER" id="PTHR31907">
    <property type="entry name" value="MLP-LIKE PROTEIN 423"/>
    <property type="match status" value="1"/>
</dbReference>
<dbReference type="InterPro" id="IPR051761">
    <property type="entry name" value="MLP-like_ligand-binding"/>
</dbReference>
<dbReference type="GO" id="GO:0006952">
    <property type="term" value="P:defense response"/>
    <property type="evidence" value="ECO:0007669"/>
    <property type="project" value="InterPro"/>
</dbReference>
<evidence type="ECO:0000259" key="2">
    <source>
        <dbReference type="SMART" id="SM01037"/>
    </source>
</evidence>
<reference evidence="4" key="1">
    <citation type="submission" date="2025-08" db="UniProtKB">
        <authorList>
            <consortium name="RefSeq"/>
        </authorList>
    </citation>
    <scope>IDENTIFICATION</scope>
    <source>
        <tissue evidence="4">Young leaves</tissue>
    </source>
</reference>
<dbReference type="InterPro" id="IPR023393">
    <property type="entry name" value="START-like_dom_sf"/>
</dbReference>
<proteinExistence type="predicted"/>
<dbReference type="InterPro" id="IPR000916">
    <property type="entry name" value="Bet_v_I/MLP"/>
</dbReference>
<evidence type="ECO:0000313" key="3">
    <source>
        <dbReference type="Proteomes" id="UP000504608"/>
    </source>
</evidence>
<dbReference type="SMART" id="SM01037">
    <property type="entry name" value="Bet_v_1"/>
    <property type="match status" value="1"/>
</dbReference>
<protein>
    <submittedName>
        <fullName evidence="4">MLP-like protein 43</fullName>
    </submittedName>
</protein>
<feature type="chain" id="PRO_5026921071" evidence="1">
    <location>
        <begin position="25"/>
        <end position="121"/>
    </location>
</feature>
<gene>
    <name evidence="4" type="primary">LOC111479516</name>
</gene>
<dbReference type="RefSeq" id="XP_022979988.1">
    <property type="nucleotide sequence ID" value="XM_023124220.1"/>
</dbReference>
<evidence type="ECO:0000313" key="4">
    <source>
        <dbReference type="RefSeq" id="XP_022979988.1"/>
    </source>
</evidence>
<dbReference type="Gene3D" id="3.30.530.20">
    <property type="match status" value="1"/>
</dbReference>
<keyword evidence="1" id="KW-0732">Signal</keyword>
<keyword evidence="3" id="KW-1185">Reference proteome</keyword>
<feature type="domain" description="Bet v I/Major latex protein" evidence="2">
    <location>
        <begin position="6"/>
        <end position="111"/>
    </location>
</feature>
<name>A0A6J1IXX1_CUCMA</name>
<feature type="signal peptide" evidence="1">
    <location>
        <begin position="1"/>
        <end position="24"/>
    </location>
</feature>